<feature type="binding site" evidence="2">
    <location>
        <begin position="178"/>
        <end position="185"/>
    </location>
    <ligand>
        <name>ATP</name>
        <dbReference type="ChEBI" id="CHEBI:30616"/>
    </ligand>
</feature>
<feature type="domain" description="Fido" evidence="4">
    <location>
        <begin position="81"/>
        <end position="246"/>
    </location>
</feature>
<accession>A0A2T5ITC3</accession>
<gene>
    <name evidence="5" type="ORF">C8N29_1253</name>
</gene>
<dbReference type="InterPro" id="IPR040198">
    <property type="entry name" value="Fido_containing"/>
</dbReference>
<feature type="site" description="Important for autoinhibition of adenylyltransferase activity" evidence="3">
    <location>
        <position position="31"/>
    </location>
</feature>
<dbReference type="InterPro" id="IPR003812">
    <property type="entry name" value="Fido"/>
</dbReference>
<comment type="caution">
    <text evidence="5">The sequence shown here is derived from an EMBL/GenBank/DDBJ whole genome shotgun (WGS) entry which is preliminary data.</text>
</comment>
<dbReference type="Gene3D" id="1.10.3290.10">
    <property type="entry name" value="Fido-like domain"/>
    <property type="match status" value="1"/>
</dbReference>
<dbReference type="EMBL" id="QAON01000025">
    <property type="protein sequence ID" value="PTQ87058.1"/>
    <property type="molecule type" value="Genomic_DNA"/>
</dbReference>
<dbReference type="Proteomes" id="UP000244223">
    <property type="component" value="Unassembled WGS sequence"/>
</dbReference>
<organism evidence="5 6">
    <name type="scientific">Agitococcus lubricus</name>
    <dbReference type="NCBI Taxonomy" id="1077255"/>
    <lineage>
        <taxon>Bacteria</taxon>
        <taxon>Pseudomonadati</taxon>
        <taxon>Pseudomonadota</taxon>
        <taxon>Gammaproteobacteria</taxon>
        <taxon>Moraxellales</taxon>
        <taxon>Moraxellaceae</taxon>
        <taxon>Agitococcus</taxon>
    </lineage>
</organism>
<evidence type="ECO:0000256" key="2">
    <source>
        <dbReference type="PIRSR" id="PIRSR640198-2"/>
    </source>
</evidence>
<proteinExistence type="predicted"/>
<reference evidence="5 6" key="1">
    <citation type="submission" date="2018-04" db="EMBL/GenBank/DDBJ databases">
        <title>Genomic Encyclopedia of Archaeal and Bacterial Type Strains, Phase II (KMG-II): from individual species to whole genera.</title>
        <authorList>
            <person name="Goeker M."/>
        </authorList>
    </citation>
    <scope>NUCLEOTIDE SEQUENCE [LARGE SCALE GENOMIC DNA]</scope>
    <source>
        <strain evidence="5 6">DSM 5822</strain>
    </source>
</reference>
<dbReference type="GO" id="GO:0005524">
    <property type="term" value="F:ATP binding"/>
    <property type="evidence" value="ECO:0007669"/>
    <property type="project" value="UniProtKB-KW"/>
</dbReference>
<dbReference type="PANTHER" id="PTHR13504">
    <property type="entry name" value="FIDO DOMAIN-CONTAINING PROTEIN DDB_G0283145"/>
    <property type="match status" value="1"/>
</dbReference>
<dbReference type="Pfam" id="PF02661">
    <property type="entry name" value="Fic"/>
    <property type="match status" value="1"/>
</dbReference>
<feature type="active site" evidence="1">
    <location>
        <position position="174"/>
    </location>
</feature>
<evidence type="ECO:0000256" key="3">
    <source>
        <dbReference type="PIRSR" id="PIRSR640198-3"/>
    </source>
</evidence>
<dbReference type="PANTHER" id="PTHR13504:SF38">
    <property type="entry name" value="FIDO DOMAIN-CONTAINING PROTEIN"/>
    <property type="match status" value="1"/>
</dbReference>
<dbReference type="AlphaFoldDB" id="A0A2T5ITC3"/>
<dbReference type="InterPro" id="IPR036597">
    <property type="entry name" value="Fido-like_dom_sf"/>
</dbReference>
<dbReference type="PROSITE" id="PS51459">
    <property type="entry name" value="FIDO"/>
    <property type="match status" value="1"/>
</dbReference>
<evidence type="ECO:0000313" key="6">
    <source>
        <dbReference type="Proteomes" id="UP000244223"/>
    </source>
</evidence>
<dbReference type="RefSeq" id="WP_107866949.1">
    <property type="nucleotide sequence ID" value="NZ_QAON01000025.1"/>
</dbReference>
<feature type="binding site" evidence="2">
    <location>
        <position position="218"/>
    </location>
    <ligand>
        <name>ATP</name>
        <dbReference type="ChEBI" id="CHEBI:30616"/>
    </ligand>
</feature>
<sequence length="269" mass="30550">MKFLEGLDKDLKRTVLNQLRDIWTHTSTALEGNTLTLGETSFILNEGLTIGGKSLREHHEVVGHAKAIDIIFELLANRKTITQDDLFTLHRAVQTQVVIDIFEPVGEWKNEPNGTYGRDSQGKMIFINFASPQDVPLLMTQWLNKLNDYLAQSLDVESVLQAYTALHIAFVWIHPFADGNGRMARLLANLVILKAGLPPIVIAKEQRQKYLALLNRFNEQMGEANRHKSVDLPIDVIEDFMSFAKECWQESLQIIDQAKQIQTTRNSTL</sequence>
<evidence type="ECO:0000259" key="4">
    <source>
        <dbReference type="PROSITE" id="PS51459"/>
    </source>
</evidence>
<keyword evidence="6" id="KW-1185">Reference proteome</keyword>
<dbReference type="SUPFAM" id="SSF140931">
    <property type="entry name" value="Fic-like"/>
    <property type="match status" value="1"/>
</dbReference>
<keyword evidence="2" id="KW-0067">ATP-binding</keyword>
<dbReference type="OrthoDB" id="9813719at2"/>
<evidence type="ECO:0000256" key="1">
    <source>
        <dbReference type="PIRSR" id="PIRSR640198-1"/>
    </source>
</evidence>
<evidence type="ECO:0000313" key="5">
    <source>
        <dbReference type="EMBL" id="PTQ87058.1"/>
    </source>
</evidence>
<protein>
    <submittedName>
        <fullName evidence="5">Fic family protein</fullName>
    </submittedName>
</protein>
<name>A0A2T5ITC3_9GAMM</name>
<keyword evidence="2" id="KW-0547">Nucleotide-binding</keyword>